<organism evidence="1 2">
    <name type="scientific">Dehalogenimonas etheniformans</name>
    <dbReference type="NCBI Taxonomy" id="1536648"/>
    <lineage>
        <taxon>Bacteria</taxon>
        <taxon>Bacillati</taxon>
        <taxon>Chloroflexota</taxon>
        <taxon>Dehalococcoidia</taxon>
        <taxon>Dehalococcoidales</taxon>
        <taxon>Dehalococcoidaceae</taxon>
        <taxon>Dehalogenimonas</taxon>
    </lineage>
</organism>
<comment type="caution">
    <text evidence="1">The sequence shown here is derived from an EMBL/GenBank/DDBJ whole genome shotgun (WGS) entry which is preliminary data.</text>
</comment>
<evidence type="ECO:0000313" key="1">
    <source>
        <dbReference type="EMBL" id="PPD58985.1"/>
    </source>
</evidence>
<keyword evidence="2" id="KW-1185">Reference proteome</keyword>
<gene>
    <name evidence="1" type="ORF">JP09_003755</name>
</gene>
<name>A0A2P5P9N2_9CHLR</name>
<accession>A0A2P5P9N2</accession>
<dbReference type="AlphaFoldDB" id="A0A2P5P9N2"/>
<evidence type="ECO:0000313" key="2">
    <source>
        <dbReference type="Proteomes" id="UP000235653"/>
    </source>
</evidence>
<reference evidence="1 2" key="1">
    <citation type="journal article" date="2017" name="ISME J.">
        <title>Grape pomace compost harbors organohalide-respiring Dehalogenimonas species with novel reductive dehalogenase genes.</title>
        <authorList>
            <person name="Yang Y."/>
            <person name="Higgins S.A."/>
            <person name="Yan J."/>
            <person name="Simsir B."/>
            <person name="Chourey K."/>
            <person name="Iyer R."/>
            <person name="Hettich R.L."/>
            <person name="Baldwin B."/>
            <person name="Ogles D.M."/>
            <person name="Loffler F.E."/>
        </authorList>
    </citation>
    <scope>NUCLEOTIDE SEQUENCE [LARGE SCALE GENOMIC DNA]</scope>
    <source>
        <strain evidence="1 2">GP</strain>
    </source>
</reference>
<sequence>MNIIKRRIGMALLSMIALGLILPISGCSNSGYSTFNIHEGMQPLSFEYPEHYKLVRLDMENDDTAQYTTIGLVSGDSANYSEIYLYIWNTTVDLPGSKQIMDQLLENAAQTLTGYKLESRSGATIVGITKKGGLRAAFFR</sequence>
<proteinExistence type="predicted"/>
<protein>
    <submittedName>
        <fullName evidence="1">Uncharacterized protein</fullName>
    </submittedName>
</protein>
<dbReference type="Proteomes" id="UP000235653">
    <property type="component" value="Unassembled WGS sequence"/>
</dbReference>
<dbReference type="EMBL" id="JQAN02000006">
    <property type="protein sequence ID" value="PPD58985.1"/>
    <property type="molecule type" value="Genomic_DNA"/>
</dbReference>